<organism evidence="8 9">
    <name type="scientific">Exophiala bonariae</name>
    <dbReference type="NCBI Taxonomy" id="1690606"/>
    <lineage>
        <taxon>Eukaryota</taxon>
        <taxon>Fungi</taxon>
        <taxon>Dikarya</taxon>
        <taxon>Ascomycota</taxon>
        <taxon>Pezizomycotina</taxon>
        <taxon>Eurotiomycetes</taxon>
        <taxon>Chaetothyriomycetidae</taxon>
        <taxon>Chaetothyriales</taxon>
        <taxon>Herpotrichiellaceae</taxon>
        <taxon>Exophiala</taxon>
    </lineage>
</organism>
<reference evidence="8 9" key="1">
    <citation type="submission" date="2023-08" db="EMBL/GenBank/DDBJ databases">
        <title>Black Yeasts Isolated from many extreme environments.</title>
        <authorList>
            <person name="Coleine C."/>
            <person name="Stajich J.E."/>
            <person name="Selbmann L."/>
        </authorList>
    </citation>
    <scope>NUCLEOTIDE SEQUENCE [LARGE SCALE GENOMIC DNA]</scope>
    <source>
        <strain evidence="8 9">CCFEE 5792</strain>
    </source>
</reference>
<dbReference type="GO" id="GO:0006351">
    <property type="term" value="P:DNA-templated transcription"/>
    <property type="evidence" value="ECO:0007669"/>
    <property type="project" value="InterPro"/>
</dbReference>
<dbReference type="InterPro" id="IPR036291">
    <property type="entry name" value="NAD(P)-bd_dom_sf"/>
</dbReference>
<evidence type="ECO:0000256" key="2">
    <source>
        <dbReference type="ARBA" id="ARBA00023015"/>
    </source>
</evidence>
<keyword evidence="5" id="KW-0539">Nucleus</keyword>
<dbReference type="PANTHER" id="PTHR46910:SF37">
    <property type="entry name" value="ZN(II)2CYS6 TRANSCRIPTION FACTOR (EUROFUNG)"/>
    <property type="match status" value="1"/>
</dbReference>
<dbReference type="CDD" id="cd12148">
    <property type="entry name" value="fungal_TF_MHR"/>
    <property type="match status" value="1"/>
</dbReference>
<dbReference type="GO" id="GO:0008270">
    <property type="term" value="F:zinc ion binding"/>
    <property type="evidence" value="ECO:0007669"/>
    <property type="project" value="InterPro"/>
</dbReference>
<dbReference type="GO" id="GO:0003700">
    <property type="term" value="F:DNA-binding transcription factor activity"/>
    <property type="evidence" value="ECO:0007669"/>
    <property type="project" value="InterPro"/>
</dbReference>
<dbReference type="GeneID" id="89973127"/>
<evidence type="ECO:0000256" key="3">
    <source>
        <dbReference type="ARBA" id="ARBA00023125"/>
    </source>
</evidence>
<keyword evidence="4" id="KW-0804">Transcription</keyword>
<comment type="subcellular location">
    <subcellularLocation>
        <location evidence="1">Nucleus</location>
    </subcellularLocation>
</comment>
<keyword evidence="9" id="KW-1185">Reference proteome</keyword>
<dbReference type="AlphaFoldDB" id="A0AAV9NNP1"/>
<proteinExistence type="predicted"/>
<evidence type="ECO:0000259" key="7">
    <source>
        <dbReference type="SMART" id="SM00906"/>
    </source>
</evidence>
<dbReference type="InterPro" id="IPR050987">
    <property type="entry name" value="AtrR-like"/>
</dbReference>
<dbReference type="InterPro" id="IPR002347">
    <property type="entry name" value="SDR_fam"/>
</dbReference>
<dbReference type="Pfam" id="PF04082">
    <property type="entry name" value="Fungal_trans"/>
    <property type="match status" value="1"/>
</dbReference>
<keyword evidence="3" id="KW-0238">DNA-binding</keyword>
<dbReference type="Gene3D" id="3.40.50.720">
    <property type="entry name" value="NAD(P)-binding Rossmann-like Domain"/>
    <property type="match status" value="1"/>
</dbReference>
<evidence type="ECO:0000256" key="1">
    <source>
        <dbReference type="ARBA" id="ARBA00004123"/>
    </source>
</evidence>
<sequence>MAAKDDLPTFVSFTKKWHSEPAPSISPLRPELSAKGRNVIVTGGGTGIGKAIATAFGLAGAQSVTILGRRVDKLKETADEITTQVQQGTRILYKQVDLQQRVQIDSALESVANEFGEIDVFVSNAGYMPPIAGLADYDVEDFMKGFDLNVRTAFNAIQAFIKVAAAEAVLISISTAMAHFAPAPNTSAYAVSKAANLKMVDSFAKEFPQLHVVSIQPCWTPTELNGHQDEAPDKVELPGHFCVWLASPEAKFLKNKFVWANWDVDELKERADEIKNNKSTGNGDQREEHSFQAGTKWKRTDRNGTKPPTTGASPPRNGGTARRIWSMDIQRDGDFNELYSFTSLDAAIEIPQDDNPSLPPLHETLPMVEAYFSNVNSAMPLFHEGKFMNMLLGWYSEGKVRQKSSTWAAINVVLALSLWHDVSKKTPDDDALMCRCIKDAQTALNVSTLKEHTLLDLQIVLGLAMLFQAGPNPRPTSMLVAMAVRMAHRLRLHTKNRMTTFDASESWERDRVFWIVFVLDRDISLRLRDPYHQQEHDMDVDLPEFKSIDENGGIVLGNDGNTWLNFLLCRIDLARIQAKVYDAIFSVQGEKMGDLQRQAVRAELTAMLREWKESIPPQFQPEALSSHVFAASVRFLALLHFSYFHCLYLVCGIFCHDSVWIRRLTSYSDRYAIESSQSSPASDIASPLSSNWLENIEASRACMRLFHVVDHKDLALVGYGTPIIPVHEDQGANKIRRNMSCTYMSAMVILVANKLTTAEHSFSDQVETDDLLIDEGLDFIDQLARTLDDDRLRRLCAGCHELNARATNAVMSTRFGGTWKSKASLRPWPSLEEYYNTTAERAGPKEKVNRSEEIPDAFIVPGWGFDGRLWESTATSWPSRHAKLDDLGIIELVQSSKTCSVPHYLGLIP</sequence>
<dbReference type="PRINTS" id="PR00081">
    <property type="entry name" value="GDHRDH"/>
</dbReference>
<dbReference type="EMBL" id="JAVRRD010000002">
    <property type="protein sequence ID" value="KAK5062874.1"/>
    <property type="molecule type" value="Genomic_DNA"/>
</dbReference>
<accession>A0AAV9NNP1</accession>
<evidence type="ECO:0000313" key="8">
    <source>
        <dbReference type="EMBL" id="KAK5062874.1"/>
    </source>
</evidence>
<keyword evidence="2" id="KW-0805">Transcription regulation</keyword>
<comment type="caution">
    <text evidence="8">The sequence shown here is derived from an EMBL/GenBank/DDBJ whole genome shotgun (WGS) entry which is preliminary data.</text>
</comment>
<protein>
    <recommendedName>
        <fullName evidence="7">Xylanolytic transcriptional activator regulatory domain-containing protein</fullName>
    </recommendedName>
</protein>
<evidence type="ECO:0000256" key="6">
    <source>
        <dbReference type="SAM" id="MobiDB-lite"/>
    </source>
</evidence>
<dbReference type="InterPro" id="IPR007219">
    <property type="entry name" value="XnlR_reg_dom"/>
</dbReference>
<evidence type="ECO:0000313" key="9">
    <source>
        <dbReference type="Proteomes" id="UP001358417"/>
    </source>
</evidence>
<feature type="domain" description="Xylanolytic transcriptional activator regulatory" evidence="7">
    <location>
        <begin position="476"/>
        <end position="549"/>
    </location>
</feature>
<dbReference type="Pfam" id="PF00106">
    <property type="entry name" value="adh_short"/>
    <property type="match status" value="1"/>
</dbReference>
<evidence type="ECO:0000256" key="4">
    <source>
        <dbReference type="ARBA" id="ARBA00023163"/>
    </source>
</evidence>
<gene>
    <name evidence="8" type="ORF">LTR84_004949</name>
</gene>
<name>A0AAV9NNP1_9EURO</name>
<evidence type="ECO:0000256" key="5">
    <source>
        <dbReference type="ARBA" id="ARBA00023242"/>
    </source>
</evidence>
<dbReference type="CDD" id="cd05233">
    <property type="entry name" value="SDR_c"/>
    <property type="match status" value="1"/>
</dbReference>
<dbReference type="GO" id="GO:0005634">
    <property type="term" value="C:nucleus"/>
    <property type="evidence" value="ECO:0007669"/>
    <property type="project" value="UniProtKB-SubCell"/>
</dbReference>
<dbReference type="RefSeq" id="XP_064711146.1">
    <property type="nucleotide sequence ID" value="XM_064848522.1"/>
</dbReference>
<dbReference type="SMART" id="SM00906">
    <property type="entry name" value="Fungal_trans"/>
    <property type="match status" value="1"/>
</dbReference>
<dbReference type="SUPFAM" id="SSF51735">
    <property type="entry name" value="NAD(P)-binding Rossmann-fold domains"/>
    <property type="match status" value="1"/>
</dbReference>
<dbReference type="PANTHER" id="PTHR46910">
    <property type="entry name" value="TRANSCRIPTION FACTOR PDR1"/>
    <property type="match status" value="1"/>
</dbReference>
<feature type="region of interest" description="Disordered" evidence="6">
    <location>
        <begin position="273"/>
        <end position="321"/>
    </location>
</feature>
<dbReference type="GO" id="GO:0003677">
    <property type="term" value="F:DNA binding"/>
    <property type="evidence" value="ECO:0007669"/>
    <property type="project" value="UniProtKB-KW"/>
</dbReference>
<dbReference type="Proteomes" id="UP001358417">
    <property type="component" value="Unassembled WGS sequence"/>
</dbReference>